<dbReference type="SUPFAM" id="SSF56112">
    <property type="entry name" value="Protein kinase-like (PK-like)"/>
    <property type="match status" value="1"/>
</dbReference>
<dbReference type="EMBL" id="CP071793">
    <property type="protein sequence ID" value="QTD48851.1"/>
    <property type="molecule type" value="Genomic_DNA"/>
</dbReference>
<feature type="domain" description="Protein kinase" evidence="5">
    <location>
        <begin position="81"/>
        <end position="389"/>
    </location>
</feature>
<dbReference type="PROSITE" id="PS50011">
    <property type="entry name" value="PROTEIN_KINASE_DOM"/>
    <property type="match status" value="1"/>
</dbReference>
<dbReference type="Proteomes" id="UP000663929">
    <property type="component" value="Chromosome"/>
</dbReference>
<dbReference type="PANTHER" id="PTHR46082">
    <property type="entry name" value="ATP/GTP-BINDING PROTEIN-RELATED"/>
    <property type="match status" value="1"/>
</dbReference>
<keyword evidence="4" id="KW-0472">Membrane</keyword>
<dbReference type="GO" id="GO:0004674">
    <property type="term" value="F:protein serine/threonine kinase activity"/>
    <property type="evidence" value="ECO:0007669"/>
    <property type="project" value="UniProtKB-KW"/>
</dbReference>
<reference evidence="6" key="1">
    <citation type="submission" date="2021-03" db="EMBL/GenBank/DDBJ databases">
        <title>Acanthopleuribacteraceae sp. M133.</title>
        <authorList>
            <person name="Wang G."/>
        </authorList>
    </citation>
    <scope>NUCLEOTIDE SEQUENCE</scope>
    <source>
        <strain evidence="6">M133</strain>
    </source>
</reference>
<dbReference type="SMART" id="SM00220">
    <property type="entry name" value="S_TKc"/>
    <property type="match status" value="1"/>
</dbReference>
<proteinExistence type="predicted"/>
<evidence type="ECO:0000313" key="6">
    <source>
        <dbReference type="EMBL" id="QTD48851.1"/>
    </source>
</evidence>
<dbReference type="InterPro" id="IPR008271">
    <property type="entry name" value="Ser/Thr_kinase_AS"/>
</dbReference>
<dbReference type="Gene3D" id="3.30.200.20">
    <property type="entry name" value="Phosphorylase Kinase, domain 1"/>
    <property type="match status" value="1"/>
</dbReference>
<sequence length="944" mass="105462">MEFDRWEKAEAAFLEALEMDPTDRSRYLDRLSAEDSELHREVVEMLKVDAAASSENFLGNALIDWNDRGLELAAGDHIGPYEIRETLGEGGMGIVYLAEQKEPIQRQVALKLIKVGMDTRQVLTRFQLEQNTLARLNHPYIAHVYDAGATDQGRPFFVMEYIRGTPLTTWCDEQGYDLGRRLELFMRLCEAVHYAHRRGCLHRDLKPANVLVCEKDGVAIPKIIDFGIAKATGGEVNPGVTVVRSADPQSLGLTQVGGALGSLGYMSPEQARVGDTDVDVRTDVYSLGVMLFELLTGVLPHDVARLSESGWERLLEVIREEDAPKPSSLPGLAYAEATAIAAKRGLNALQLTRSLRRDLDWVVLKALAKNRDRRYDSASDLARDIQRHLADEPVAAGPPDVSYRIGKFIRRNRYVVTAAVLLMAGLIMGVVGLSFGLLRAKTAEKLARDEADRASRTLAMMDEFLSSANPEEKGKDLRVVDLLHGFSERLDSEGEARPDVAGQVHRTIGKTYLGLGVYDLAEHHFEASHLLMERAYGLDHLETAESAYQWAKVLRLKGELARCRELANRVVVSRERQLGPSHVLTRAAQALLGRVLRMEGRNDEALPIFERLYRNARQEAGPEARETLNAMSGLAAVYLRKSRFAEAEEIYTEILEIRRMLLGERHPRTLVAMVNVVVASHEQGKWTESEALCESAMEAMREVLGEDHPHTLLITSLRANVHSRLGRYEQAEAILQAIVEKLVLKFGPRHERSLQARNNLANLYLFWGRYERAAELHQEVYREALAAFGPEHATTLEGKGNYIFDLYKLNRLEEAESMARESLVVLRRVLGDGNVRTLMMHKILGGILVAAGRPAEAEHHLRDAEPLTTLLSAESEDVIELKRLLVVALDRQGRNAESRLLAGDILPAARQIWGEGDPKTLELARLAELARDVGNSANSPDHWP</sequence>
<dbReference type="InterPro" id="IPR011009">
    <property type="entry name" value="Kinase-like_dom_sf"/>
</dbReference>
<dbReference type="PANTHER" id="PTHR46082:SF6">
    <property type="entry name" value="AAA+ ATPASE DOMAIN-CONTAINING PROTEIN-RELATED"/>
    <property type="match status" value="1"/>
</dbReference>
<organism evidence="6 7">
    <name type="scientific">Sulfidibacter corallicola</name>
    <dbReference type="NCBI Taxonomy" id="2818388"/>
    <lineage>
        <taxon>Bacteria</taxon>
        <taxon>Pseudomonadati</taxon>
        <taxon>Acidobacteriota</taxon>
        <taxon>Holophagae</taxon>
        <taxon>Acanthopleuribacterales</taxon>
        <taxon>Acanthopleuribacteraceae</taxon>
        <taxon>Sulfidibacter</taxon>
    </lineage>
</organism>
<evidence type="ECO:0000256" key="2">
    <source>
        <dbReference type="ARBA" id="ARBA00022840"/>
    </source>
</evidence>
<keyword evidence="1 3" id="KW-0547">Nucleotide-binding</keyword>
<evidence type="ECO:0000256" key="1">
    <source>
        <dbReference type="ARBA" id="ARBA00022741"/>
    </source>
</evidence>
<keyword evidence="7" id="KW-1185">Reference proteome</keyword>
<dbReference type="InterPro" id="IPR017441">
    <property type="entry name" value="Protein_kinase_ATP_BS"/>
</dbReference>
<keyword evidence="4" id="KW-0812">Transmembrane</keyword>
<name>A0A8A4TJ20_SULCO</name>
<dbReference type="RefSeq" id="WP_237378501.1">
    <property type="nucleotide sequence ID" value="NZ_CP071793.1"/>
</dbReference>
<keyword evidence="2 3" id="KW-0067">ATP-binding</keyword>
<dbReference type="SUPFAM" id="SSF48452">
    <property type="entry name" value="TPR-like"/>
    <property type="match status" value="3"/>
</dbReference>
<keyword evidence="6" id="KW-0418">Kinase</keyword>
<feature type="binding site" evidence="3">
    <location>
        <position position="111"/>
    </location>
    <ligand>
        <name>ATP</name>
        <dbReference type="ChEBI" id="CHEBI:30616"/>
    </ligand>
</feature>
<keyword evidence="6" id="KW-0723">Serine/threonine-protein kinase</keyword>
<dbReference type="InterPro" id="IPR011990">
    <property type="entry name" value="TPR-like_helical_dom_sf"/>
</dbReference>
<dbReference type="GO" id="GO:0005524">
    <property type="term" value="F:ATP binding"/>
    <property type="evidence" value="ECO:0007669"/>
    <property type="project" value="UniProtKB-UniRule"/>
</dbReference>
<evidence type="ECO:0000256" key="3">
    <source>
        <dbReference type="PROSITE-ProRule" id="PRU10141"/>
    </source>
</evidence>
<dbReference type="InterPro" id="IPR000719">
    <property type="entry name" value="Prot_kinase_dom"/>
</dbReference>
<feature type="transmembrane region" description="Helical" evidence="4">
    <location>
        <begin position="414"/>
        <end position="438"/>
    </location>
</feature>
<dbReference type="Pfam" id="PF00069">
    <property type="entry name" value="Pkinase"/>
    <property type="match status" value="1"/>
</dbReference>
<dbReference type="Pfam" id="PF13374">
    <property type="entry name" value="TPR_10"/>
    <property type="match status" value="1"/>
</dbReference>
<protein>
    <submittedName>
        <fullName evidence="6">Serine/threonine protein kinase</fullName>
    </submittedName>
</protein>
<evidence type="ECO:0000313" key="7">
    <source>
        <dbReference type="Proteomes" id="UP000663929"/>
    </source>
</evidence>
<accession>A0A8A4TJ20</accession>
<gene>
    <name evidence="6" type="ORF">J3U87_24985</name>
</gene>
<dbReference type="Pfam" id="PF13424">
    <property type="entry name" value="TPR_12"/>
    <property type="match status" value="4"/>
</dbReference>
<dbReference type="SMART" id="SM00028">
    <property type="entry name" value="TPR"/>
    <property type="match status" value="4"/>
</dbReference>
<dbReference type="Gene3D" id="1.25.40.10">
    <property type="entry name" value="Tetratricopeptide repeat domain"/>
    <property type="match status" value="3"/>
</dbReference>
<keyword evidence="6" id="KW-0808">Transferase</keyword>
<evidence type="ECO:0000259" key="5">
    <source>
        <dbReference type="PROSITE" id="PS50011"/>
    </source>
</evidence>
<dbReference type="CDD" id="cd14014">
    <property type="entry name" value="STKc_PknB_like"/>
    <property type="match status" value="1"/>
</dbReference>
<dbReference type="InterPro" id="IPR019734">
    <property type="entry name" value="TPR_rpt"/>
</dbReference>
<dbReference type="KEGG" id="scor:J3U87_24985"/>
<keyword evidence="4" id="KW-1133">Transmembrane helix</keyword>
<dbReference type="PROSITE" id="PS00108">
    <property type="entry name" value="PROTEIN_KINASE_ST"/>
    <property type="match status" value="1"/>
</dbReference>
<evidence type="ECO:0000256" key="4">
    <source>
        <dbReference type="SAM" id="Phobius"/>
    </source>
</evidence>
<dbReference type="AlphaFoldDB" id="A0A8A4TJ20"/>
<dbReference type="PROSITE" id="PS00107">
    <property type="entry name" value="PROTEIN_KINASE_ATP"/>
    <property type="match status" value="1"/>
</dbReference>
<dbReference type="Gene3D" id="1.10.510.10">
    <property type="entry name" value="Transferase(Phosphotransferase) domain 1"/>
    <property type="match status" value="1"/>
</dbReference>
<dbReference type="InterPro" id="IPR053137">
    <property type="entry name" value="NLR-like"/>
</dbReference>